<dbReference type="Proteomes" id="UP000805649">
    <property type="component" value="Unassembled WGS sequence"/>
</dbReference>
<dbReference type="EMBL" id="VUJX02000005">
    <property type="protein sequence ID" value="KAL0935842.1"/>
    <property type="molecule type" value="Genomic_DNA"/>
</dbReference>
<name>A0ACC3YVJ1_COLTU</name>
<sequence>MLILFPLSRSLSQSTSFKKLQLSHPLKTTNSKHCYLLNSKIQPHLPTPKMSPGWLENMFVKRQPGPDPLRSKAEPVLKMHYTALRSNRRILGVEGDTKPRYEGKRNEIIGTWGSKIYVTAPAEGNREVCMLDFHLTRNSVEFKQRDGYELNVKAESYESKLGLGRLTFKAANMVPYGRADWELRSESELIASVEIDDHQVEGLICIWKDGLDALTTEELIMVGLSQIEQYKKMLRHAKSSGLTAIGADSAAWLVGHHD</sequence>
<keyword evidence="2" id="KW-1185">Reference proteome</keyword>
<evidence type="ECO:0000313" key="1">
    <source>
        <dbReference type="EMBL" id="KAL0935842.1"/>
    </source>
</evidence>
<evidence type="ECO:0000313" key="2">
    <source>
        <dbReference type="Proteomes" id="UP000805649"/>
    </source>
</evidence>
<organism evidence="1 2">
    <name type="scientific">Colletotrichum truncatum</name>
    <name type="common">Anthracnose fungus</name>
    <name type="synonym">Colletotrichum capsici</name>
    <dbReference type="NCBI Taxonomy" id="5467"/>
    <lineage>
        <taxon>Eukaryota</taxon>
        <taxon>Fungi</taxon>
        <taxon>Dikarya</taxon>
        <taxon>Ascomycota</taxon>
        <taxon>Pezizomycotina</taxon>
        <taxon>Sordariomycetes</taxon>
        <taxon>Hypocreomycetidae</taxon>
        <taxon>Glomerellales</taxon>
        <taxon>Glomerellaceae</taxon>
        <taxon>Colletotrichum</taxon>
        <taxon>Colletotrichum truncatum species complex</taxon>
    </lineage>
</organism>
<accession>A0ACC3YVJ1</accession>
<proteinExistence type="predicted"/>
<gene>
    <name evidence="1" type="ORF">CTRU02_208056</name>
</gene>
<reference evidence="1 2" key="1">
    <citation type="journal article" date="2020" name="Phytopathology">
        <title>Genome Sequence Resources of Colletotrichum truncatum, C. plurivorum, C. musicola, and C. sojae: Four Species Pathogenic to Soybean (Glycine max).</title>
        <authorList>
            <person name="Rogerio F."/>
            <person name="Boufleur T.R."/>
            <person name="Ciampi-Guillardi M."/>
            <person name="Sukno S.A."/>
            <person name="Thon M.R."/>
            <person name="Massola Junior N.S."/>
            <person name="Baroncelli R."/>
        </authorList>
    </citation>
    <scope>NUCLEOTIDE SEQUENCE [LARGE SCALE GENOMIC DNA]</scope>
    <source>
        <strain evidence="1 2">CMES1059</strain>
    </source>
</reference>
<comment type="caution">
    <text evidence="1">The sequence shown here is derived from an EMBL/GenBank/DDBJ whole genome shotgun (WGS) entry which is preliminary data.</text>
</comment>
<protein>
    <submittedName>
        <fullName evidence="1">Uncharacterized protein</fullName>
    </submittedName>
</protein>